<dbReference type="PRINTS" id="PR00080">
    <property type="entry name" value="SDRFAMILY"/>
</dbReference>
<name>A0A7S8HC89_9HYPH</name>
<dbReference type="Gene3D" id="3.40.50.720">
    <property type="entry name" value="NAD(P)-binding Rossmann-like Domain"/>
    <property type="match status" value="1"/>
</dbReference>
<evidence type="ECO:0000313" key="3">
    <source>
        <dbReference type="Proteomes" id="UP000593594"/>
    </source>
</evidence>
<reference evidence="2 3" key="1">
    <citation type="submission" date="2020-06" db="EMBL/GenBank/DDBJ databases">
        <title>Genome sequence of 2 isolates from Red Sea Mangroves.</title>
        <authorList>
            <person name="Sefrji F."/>
            <person name="Michoud G."/>
            <person name="Merlino G."/>
            <person name="Daffonchio D."/>
        </authorList>
    </citation>
    <scope>NUCLEOTIDE SEQUENCE [LARGE SCALE GENOMIC DNA]</scope>
    <source>
        <strain evidence="2 3">R1DC25</strain>
    </source>
</reference>
<dbReference type="PRINTS" id="PR00081">
    <property type="entry name" value="GDHRDH"/>
</dbReference>
<sequence>MSKVAIVTGGGRGIGRGCAHELARQGLDIVLVDLIEEDLARTRTEIEAMGRTGRIDVLVNNAGRSNDRGILEIDEEAFDRTIAINLKGAFNWTHAVAPHMMERQTGRIVMMSSLNAYSGGVTSAVSKFSYTAAKAGLLGMTRALAKELAPHVLVNAVCPGVIETERGNAMIHARKDELVAGIALGRTGTPADVAQAVAFLALSEPCFVTGQDIVVDGMQWIA</sequence>
<organism evidence="2 3">
    <name type="scientific">Kaustia mangrovi</name>
    <dbReference type="NCBI Taxonomy" id="2593653"/>
    <lineage>
        <taxon>Bacteria</taxon>
        <taxon>Pseudomonadati</taxon>
        <taxon>Pseudomonadota</taxon>
        <taxon>Alphaproteobacteria</taxon>
        <taxon>Hyphomicrobiales</taxon>
        <taxon>Parvibaculaceae</taxon>
        <taxon>Kaustia</taxon>
    </lineage>
</organism>
<proteinExistence type="inferred from homology"/>
<dbReference type="Pfam" id="PF13561">
    <property type="entry name" value="adh_short_C2"/>
    <property type="match status" value="1"/>
</dbReference>
<dbReference type="InterPro" id="IPR002347">
    <property type="entry name" value="SDR_fam"/>
</dbReference>
<dbReference type="Proteomes" id="UP000593594">
    <property type="component" value="Chromosome"/>
</dbReference>
<evidence type="ECO:0000313" key="2">
    <source>
        <dbReference type="EMBL" id="QPC42988.1"/>
    </source>
</evidence>
<dbReference type="GO" id="GO:0016616">
    <property type="term" value="F:oxidoreductase activity, acting on the CH-OH group of donors, NAD or NADP as acceptor"/>
    <property type="evidence" value="ECO:0007669"/>
    <property type="project" value="TreeGrafter"/>
</dbReference>
<dbReference type="RefSeq" id="WP_213164228.1">
    <property type="nucleotide sequence ID" value="NZ_CP058214.1"/>
</dbReference>
<dbReference type="PANTHER" id="PTHR42760">
    <property type="entry name" value="SHORT-CHAIN DEHYDROGENASES/REDUCTASES FAMILY MEMBER"/>
    <property type="match status" value="1"/>
</dbReference>
<protein>
    <submittedName>
        <fullName evidence="2">SDR family oxidoreductase</fullName>
    </submittedName>
</protein>
<dbReference type="InterPro" id="IPR036291">
    <property type="entry name" value="NAD(P)-bd_dom_sf"/>
</dbReference>
<dbReference type="EMBL" id="CP058214">
    <property type="protein sequence ID" value="QPC42988.1"/>
    <property type="molecule type" value="Genomic_DNA"/>
</dbReference>
<dbReference type="KEGG" id="kmn:HW532_09985"/>
<comment type="similarity">
    <text evidence="1">Belongs to the short-chain dehydrogenases/reductases (SDR) family.</text>
</comment>
<accession>A0A7S8HC89</accession>
<keyword evidence="3" id="KW-1185">Reference proteome</keyword>
<dbReference type="FunFam" id="3.40.50.720:FF:000084">
    <property type="entry name" value="Short-chain dehydrogenase reductase"/>
    <property type="match status" value="1"/>
</dbReference>
<dbReference type="SUPFAM" id="SSF51735">
    <property type="entry name" value="NAD(P)-binding Rossmann-fold domains"/>
    <property type="match status" value="1"/>
</dbReference>
<evidence type="ECO:0000256" key="1">
    <source>
        <dbReference type="ARBA" id="ARBA00006484"/>
    </source>
</evidence>
<dbReference type="PANTHER" id="PTHR42760:SF40">
    <property type="entry name" value="3-OXOACYL-[ACYL-CARRIER-PROTEIN] REDUCTASE, CHLOROPLASTIC"/>
    <property type="match status" value="1"/>
</dbReference>
<gene>
    <name evidence="2" type="ORF">HW532_09985</name>
</gene>
<dbReference type="AlphaFoldDB" id="A0A7S8HC89"/>